<keyword evidence="1" id="KW-1133">Transmembrane helix</keyword>
<evidence type="ECO:0000313" key="3">
    <source>
        <dbReference type="Proteomes" id="UP000433309"/>
    </source>
</evidence>
<dbReference type="RefSeq" id="WP_154374762.1">
    <property type="nucleotide sequence ID" value="NZ_WKJK01000003.1"/>
</dbReference>
<feature type="transmembrane region" description="Helical" evidence="1">
    <location>
        <begin position="89"/>
        <end position="117"/>
    </location>
</feature>
<dbReference type="EMBL" id="WKJK01000003">
    <property type="protein sequence ID" value="MRW89869.1"/>
    <property type="molecule type" value="Genomic_DNA"/>
</dbReference>
<dbReference type="AlphaFoldDB" id="A0A6I2L0R1"/>
<gene>
    <name evidence="2" type="ORF">GJ699_07725</name>
</gene>
<accession>A0A6I2L0R1</accession>
<organism evidence="2 3">
    <name type="scientific">Duganella guangzhouensis</name>
    <dbReference type="NCBI Taxonomy" id="2666084"/>
    <lineage>
        <taxon>Bacteria</taxon>
        <taxon>Pseudomonadati</taxon>
        <taxon>Pseudomonadota</taxon>
        <taxon>Betaproteobacteria</taxon>
        <taxon>Burkholderiales</taxon>
        <taxon>Oxalobacteraceae</taxon>
        <taxon>Telluria group</taxon>
        <taxon>Duganella</taxon>
    </lineage>
</organism>
<keyword evidence="1" id="KW-0472">Membrane</keyword>
<evidence type="ECO:0000256" key="1">
    <source>
        <dbReference type="SAM" id="Phobius"/>
    </source>
</evidence>
<protein>
    <submittedName>
        <fullName evidence="2">Uncharacterized protein</fullName>
    </submittedName>
</protein>
<proteinExistence type="predicted"/>
<comment type="caution">
    <text evidence="2">The sequence shown here is derived from an EMBL/GenBank/DDBJ whole genome shotgun (WGS) entry which is preliminary data.</text>
</comment>
<keyword evidence="3" id="KW-1185">Reference proteome</keyword>
<reference evidence="2 3" key="1">
    <citation type="submission" date="2019-11" db="EMBL/GenBank/DDBJ databases">
        <title>Novel species isolated from a subtropical stream in China.</title>
        <authorList>
            <person name="Lu H."/>
        </authorList>
    </citation>
    <scope>NUCLEOTIDE SEQUENCE [LARGE SCALE GENOMIC DNA]</scope>
    <source>
        <strain evidence="2 3">FT80W</strain>
    </source>
</reference>
<keyword evidence="1" id="KW-0812">Transmembrane</keyword>
<name>A0A6I2L0R1_9BURK</name>
<dbReference type="Proteomes" id="UP000433309">
    <property type="component" value="Unassembled WGS sequence"/>
</dbReference>
<feature type="transmembrane region" description="Helical" evidence="1">
    <location>
        <begin position="66"/>
        <end position="83"/>
    </location>
</feature>
<sequence>MTQHTQQPDPPPSSPARPEMPFRTLLYRFIFFDWLFRDVSAARNLFERHAALQHNKYMSRYLPVYLRRWSIMATFDFGLGFLFERGLQATVLSACFFTWWCMTLVGMVVIFVCWVFLTFGRLS</sequence>
<evidence type="ECO:0000313" key="2">
    <source>
        <dbReference type="EMBL" id="MRW89869.1"/>
    </source>
</evidence>